<evidence type="ECO:0000256" key="8">
    <source>
        <dbReference type="ARBA" id="ARBA00022692"/>
    </source>
</evidence>
<evidence type="ECO:0000256" key="7">
    <source>
        <dbReference type="ARBA" id="ARBA00022596"/>
    </source>
</evidence>
<keyword evidence="7" id="KW-0533">Nickel</keyword>
<keyword evidence="6" id="KW-1003">Cell membrane</keyword>
<evidence type="ECO:0000256" key="5">
    <source>
        <dbReference type="ARBA" id="ARBA00022448"/>
    </source>
</evidence>
<keyword evidence="9 14" id="KW-1133">Transmembrane helix</keyword>
<sequence>MSIILMFEFTTLLQQGNAWIFLPSAILLGAMHGLEPGHSKTMMAAFIIAIRGTMKQAVMLGLAATLSHTVIVWMIAAGGMYISRKFTAESAEPWFQLISAVIILGTAAWMFWRTWRGERLWQREQEEEHAHGHHHHAETRIIDTGHGRVELSIFAEGRLAHWRLRTLSGRSWQARDVSLVTNRGQGTFSQVFDFVETDGFMESTKTIPEPHSFDVRLTLGHRGHVHDYDLTFHEHHHDRSALAGVDASSKEYQDAHEKEHANDIAKRFANRNVTTGQIILFGLTGGLIPCPAAITVLLLCIQVKAFSLGAALVLCFSVGLAITLVTVGAAAAYSVRQATKRWGGLDTLARRAPYFSCVLIALVGIYMGYHGWTGVMQ</sequence>
<dbReference type="Proteomes" id="UP000274346">
    <property type="component" value="Chromosome"/>
</dbReference>
<keyword evidence="12 14" id="KW-0472">Membrane</keyword>
<dbReference type="KEGG" id="rtg:NCTC13098_04380"/>
<dbReference type="NCBIfam" id="NF007454">
    <property type="entry name" value="PRK10019.1"/>
    <property type="match status" value="2"/>
</dbReference>
<proteinExistence type="inferred from homology"/>
<evidence type="ECO:0000256" key="1">
    <source>
        <dbReference type="ARBA" id="ARBA00002510"/>
    </source>
</evidence>
<dbReference type="InterPro" id="IPR011541">
    <property type="entry name" value="Ni/Co_transpt_high_affinity"/>
</dbReference>
<evidence type="ECO:0000256" key="13">
    <source>
        <dbReference type="ARBA" id="ARBA00023285"/>
    </source>
</evidence>
<evidence type="ECO:0000256" key="2">
    <source>
        <dbReference type="ARBA" id="ARBA00004651"/>
    </source>
</evidence>
<dbReference type="InterPro" id="IPR051224">
    <property type="entry name" value="NiCoT_RcnA"/>
</dbReference>
<keyword evidence="8 14" id="KW-0812">Transmembrane</keyword>
<accession>A0A3P8KG05</accession>
<evidence type="ECO:0000256" key="6">
    <source>
        <dbReference type="ARBA" id="ARBA00022475"/>
    </source>
</evidence>
<dbReference type="GO" id="GO:0015099">
    <property type="term" value="F:nickel cation transmembrane transporter activity"/>
    <property type="evidence" value="ECO:0007669"/>
    <property type="project" value="UniProtKB-UniRule"/>
</dbReference>
<organism evidence="15 16">
    <name type="scientific">Raoultella terrigena</name>
    <name type="common">Klebsiella terrigena</name>
    <dbReference type="NCBI Taxonomy" id="577"/>
    <lineage>
        <taxon>Bacteria</taxon>
        <taxon>Pseudomonadati</taxon>
        <taxon>Pseudomonadota</taxon>
        <taxon>Gammaproteobacteria</taxon>
        <taxon>Enterobacterales</taxon>
        <taxon>Enterobacteriaceae</taxon>
        <taxon>Klebsiella/Raoultella group</taxon>
        <taxon>Raoultella</taxon>
    </lineage>
</organism>
<comment type="subcellular location">
    <subcellularLocation>
        <location evidence="2 14">Cell membrane</location>
        <topology evidence="2 14">Multi-pass membrane protein</topology>
    </subcellularLocation>
</comment>
<evidence type="ECO:0000256" key="14">
    <source>
        <dbReference type="RuleBase" id="RU362101"/>
    </source>
</evidence>
<dbReference type="PANTHER" id="PTHR40659:SF1">
    <property type="entry name" value="NICKEL_COBALT EFFLUX SYSTEM RCNA"/>
    <property type="match status" value="1"/>
</dbReference>
<comment type="similarity">
    <text evidence="3">Belongs to the NiCoT transporter (TC 2.A.52) family. RcnA subfamily.</text>
</comment>
<evidence type="ECO:0000256" key="9">
    <source>
        <dbReference type="ARBA" id="ARBA00022989"/>
    </source>
</evidence>
<feature type="transmembrane region" description="Helical" evidence="14">
    <location>
        <begin position="278"/>
        <end position="299"/>
    </location>
</feature>
<keyword evidence="11" id="KW-0921">Nickel transport</keyword>
<dbReference type="GO" id="GO:0032025">
    <property type="term" value="P:response to cobalt ion"/>
    <property type="evidence" value="ECO:0007669"/>
    <property type="project" value="TreeGrafter"/>
</dbReference>
<evidence type="ECO:0000313" key="15">
    <source>
        <dbReference type="EMBL" id="VDR28005.1"/>
    </source>
</evidence>
<keyword evidence="5 14" id="KW-0813">Transport</keyword>
<dbReference type="GO" id="GO:0046583">
    <property type="term" value="F:monoatomic cation efflux transmembrane transporter activity"/>
    <property type="evidence" value="ECO:0007669"/>
    <property type="project" value="TreeGrafter"/>
</dbReference>
<keyword evidence="13" id="KW-0170">Cobalt</keyword>
<reference evidence="15 16" key="1">
    <citation type="submission" date="2018-12" db="EMBL/GenBank/DDBJ databases">
        <authorList>
            <consortium name="Pathogen Informatics"/>
        </authorList>
    </citation>
    <scope>NUCLEOTIDE SEQUENCE [LARGE SCALE GENOMIC DNA]</scope>
    <source>
        <strain evidence="15 16">NCTC13098</strain>
    </source>
</reference>
<evidence type="ECO:0000256" key="4">
    <source>
        <dbReference type="ARBA" id="ARBA00022426"/>
    </source>
</evidence>
<evidence type="ECO:0000256" key="11">
    <source>
        <dbReference type="ARBA" id="ARBA00023112"/>
    </source>
</evidence>
<evidence type="ECO:0000256" key="3">
    <source>
        <dbReference type="ARBA" id="ARBA00010428"/>
    </source>
</evidence>
<dbReference type="EMBL" id="LR131271">
    <property type="protein sequence ID" value="VDR28005.1"/>
    <property type="molecule type" value="Genomic_DNA"/>
</dbReference>
<gene>
    <name evidence="15" type="primary">rcnA</name>
    <name evidence="15" type="ORF">NCTC13098_04380</name>
</gene>
<name>A0A3P8KG05_RAOTE</name>
<keyword evidence="10" id="KW-0406">Ion transport</keyword>
<dbReference type="PANTHER" id="PTHR40659">
    <property type="entry name" value="NICKEL/COBALT EFFLUX SYSTEM RCNA"/>
    <property type="match status" value="1"/>
</dbReference>
<dbReference type="Pfam" id="PF03824">
    <property type="entry name" value="NicO"/>
    <property type="match status" value="2"/>
</dbReference>
<protein>
    <recommendedName>
        <fullName evidence="14">Nickel/cobalt efflux system</fullName>
    </recommendedName>
</protein>
<dbReference type="AlphaFoldDB" id="A0A3P8KG05"/>
<feature type="transmembrane region" description="Helical" evidence="14">
    <location>
        <begin position="94"/>
        <end position="112"/>
    </location>
</feature>
<feature type="transmembrane region" description="Helical" evidence="14">
    <location>
        <begin position="305"/>
        <end position="333"/>
    </location>
</feature>
<comment type="function">
    <text evidence="1">Efflux system for nickel and cobalt.</text>
</comment>
<dbReference type="GO" id="GO:0006824">
    <property type="term" value="P:cobalt ion transport"/>
    <property type="evidence" value="ECO:0007669"/>
    <property type="project" value="UniProtKB-KW"/>
</dbReference>
<evidence type="ECO:0000256" key="10">
    <source>
        <dbReference type="ARBA" id="ARBA00023065"/>
    </source>
</evidence>
<dbReference type="GO" id="GO:0005886">
    <property type="term" value="C:plasma membrane"/>
    <property type="evidence" value="ECO:0007669"/>
    <property type="project" value="UniProtKB-SubCell"/>
</dbReference>
<feature type="transmembrane region" description="Helical" evidence="14">
    <location>
        <begin position="16"/>
        <end position="34"/>
    </location>
</feature>
<evidence type="ECO:0000313" key="16">
    <source>
        <dbReference type="Proteomes" id="UP000274346"/>
    </source>
</evidence>
<keyword evidence="4" id="KW-0171">Cobalt transport</keyword>
<evidence type="ECO:0000256" key="12">
    <source>
        <dbReference type="ARBA" id="ARBA00023136"/>
    </source>
</evidence>
<dbReference type="GO" id="GO:0010045">
    <property type="term" value="P:response to nickel cation"/>
    <property type="evidence" value="ECO:0007669"/>
    <property type="project" value="TreeGrafter"/>
</dbReference>
<feature type="transmembrane region" description="Helical" evidence="14">
    <location>
        <begin position="57"/>
        <end position="82"/>
    </location>
</feature>
<feature type="transmembrane region" description="Helical" evidence="14">
    <location>
        <begin position="354"/>
        <end position="372"/>
    </location>
</feature>